<evidence type="ECO:0008006" key="5">
    <source>
        <dbReference type="Google" id="ProtNLM"/>
    </source>
</evidence>
<keyword evidence="4" id="KW-1185">Reference proteome</keyword>
<accession>A0AAN7TSR1</accession>
<evidence type="ECO:0000256" key="1">
    <source>
        <dbReference type="SAM" id="MobiDB-lite"/>
    </source>
</evidence>
<feature type="chain" id="PRO_5042874959" description="Secreted protein" evidence="2">
    <location>
        <begin position="24"/>
        <end position="186"/>
    </location>
</feature>
<feature type="compositionally biased region" description="Low complexity" evidence="1">
    <location>
        <begin position="135"/>
        <end position="174"/>
    </location>
</feature>
<evidence type="ECO:0000256" key="2">
    <source>
        <dbReference type="SAM" id="SignalP"/>
    </source>
</evidence>
<organism evidence="3 4">
    <name type="scientific">Dictyostelium firmibasis</name>
    <dbReference type="NCBI Taxonomy" id="79012"/>
    <lineage>
        <taxon>Eukaryota</taxon>
        <taxon>Amoebozoa</taxon>
        <taxon>Evosea</taxon>
        <taxon>Eumycetozoa</taxon>
        <taxon>Dictyostelia</taxon>
        <taxon>Dictyosteliales</taxon>
        <taxon>Dictyosteliaceae</taxon>
        <taxon>Dictyostelium</taxon>
    </lineage>
</organism>
<protein>
    <recommendedName>
        <fullName evidence="5">Secreted protein</fullName>
    </recommendedName>
</protein>
<feature type="signal peptide" evidence="2">
    <location>
        <begin position="1"/>
        <end position="23"/>
    </location>
</feature>
<dbReference type="SUPFAM" id="SSF53955">
    <property type="entry name" value="Lysozyme-like"/>
    <property type="match status" value="1"/>
</dbReference>
<comment type="caution">
    <text evidence="3">The sequence shown here is derived from an EMBL/GenBank/DDBJ whole genome shotgun (WGS) entry which is preliminary data.</text>
</comment>
<dbReference type="Gene3D" id="1.10.530.10">
    <property type="match status" value="1"/>
</dbReference>
<dbReference type="InterPro" id="IPR023346">
    <property type="entry name" value="Lysozyme-like_dom_sf"/>
</dbReference>
<gene>
    <name evidence="3" type="ORF">RB653_008402</name>
</gene>
<evidence type="ECO:0000313" key="3">
    <source>
        <dbReference type="EMBL" id="KAK5578729.1"/>
    </source>
</evidence>
<dbReference type="EMBL" id="JAVFKY010000003">
    <property type="protein sequence ID" value="KAK5578729.1"/>
    <property type="molecule type" value="Genomic_DNA"/>
</dbReference>
<dbReference type="Proteomes" id="UP001344447">
    <property type="component" value="Unassembled WGS sequence"/>
</dbReference>
<reference evidence="3 4" key="1">
    <citation type="submission" date="2023-11" db="EMBL/GenBank/DDBJ databases">
        <title>Dfirmibasis_genome.</title>
        <authorList>
            <person name="Edelbroek B."/>
            <person name="Kjellin J."/>
            <person name="Jerlstrom-Hultqvist J."/>
            <person name="Soderbom F."/>
        </authorList>
    </citation>
    <scope>NUCLEOTIDE SEQUENCE [LARGE SCALE GENOMIC DNA]</scope>
    <source>
        <strain evidence="3 4">TNS-C-14</strain>
    </source>
</reference>
<keyword evidence="2" id="KW-0732">Signal</keyword>
<sequence>MKVSNLISTITIASALCLNLTNALTFSPCDRIQSLVKEYFEDTIVDEMICIAYNEAINPKSDSVGLWNLKKEFCNTVCKSICNNEIDLADIKLNTQCAELVYLEFGFNGWDSYNNGKCNDSWNICNTEKDVGLHGSHSSSRDSTSSTRDSSSGTGYSSSSSGTSGSGSNSGQTGHFVPGQSGHGLN</sequence>
<evidence type="ECO:0000313" key="4">
    <source>
        <dbReference type="Proteomes" id="UP001344447"/>
    </source>
</evidence>
<proteinExistence type="predicted"/>
<name>A0AAN7TSR1_9MYCE</name>
<feature type="region of interest" description="Disordered" evidence="1">
    <location>
        <begin position="133"/>
        <end position="186"/>
    </location>
</feature>
<dbReference type="AlphaFoldDB" id="A0AAN7TSR1"/>